<dbReference type="OrthoDB" id="2275718at2759"/>
<gene>
    <name evidence="3" type="ORF">D9619_006965</name>
</gene>
<feature type="region of interest" description="Disordered" evidence="1">
    <location>
        <begin position="1"/>
        <end position="85"/>
    </location>
</feature>
<evidence type="ECO:0000259" key="2">
    <source>
        <dbReference type="SMART" id="SM01272"/>
    </source>
</evidence>
<feature type="compositionally biased region" description="Polar residues" evidence="1">
    <location>
        <begin position="45"/>
        <end position="60"/>
    </location>
</feature>
<dbReference type="EMBL" id="JAACJJ010000043">
    <property type="protein sequence ID" value="KAF5314892.1"/>
    <property type="molecule type" value="Genomic_DNA"/>
</dbReference>
<dbReference type="Proteomes" id="UP000567179">
    <property type="component" value="Unassembled WGS sequence"/>
</dbReference>
<feature type="region of interest" description="Disordered" evidence="1">
    <location>
        <begin position="786"/>
        <end position="810"/>
    </location>
</feature>
<feature type="compositionally biased region" description="Polar residues" evidence="1">
    <location>
        <begin position="158"/>
        <end position="182"/>
    </location>
</feature>
<feature type="region of interest" description="Disordered" evidence="1">
    <location>
        <begin position="324"/>
        <end position="343"/>
    </location>
</feature>
<accession>A0A8H5EWI1</accession>
<protein>
    <recommendedName>
        <fullName evidence="2">LsmAD domain-containing protein</fullName>
    </recommendedName>
</protein>
<feature type="compositionally biased region" description="Polar residues" evidence="1">
    <location>
        <begin position="800"/>
        <end position="810"/>
    </location>
</feature>
<feature type="region of interest" description="Disordered" evidence="1">
    <location>
        <begin position="726"/>
        <end position="751"/>
    </location>
</feature>
<evidence type="ECO:0000313" key="4">
    <source>
        <dbReference type="Proteomes" id="UP000567179"/>
    </source>
</evidence>
<proteinExistence type="predicted"/>
<feature type="compositionally biased region" description="Gly residues" evidence="1">
    <location>
        <begin position="197"/>
        <end position="210"/>
    </location>
</feature>
<feature type="domain" description="LsmAD" evidence="2">
    <location>
        <begin position="224"/>
        <end position="292"/>
    </location>
</feature>
<sequence length="919" mass="96684">MATASRQSKGPRKGPPEPNAPHRAPAWGSGARTTSPAFTPPNAPRTFNRQQQPARPNTATALPPLVQNQHHDQGPAGIRTNNNCTATPRNRVLQSLSGLTGTTVTLVTATNQRLEGVISSTAGQGDTNGVTLKDVRDLNIPNAPPKNSLFIASTNIKSYSSSPVDSKPTNSSSFGTDTSQHNENGDCERNQQAWMPNGGGGNTGGLGGGNTFRPSANGSTSWDSFDEDIYTKKLDRNAPDFKERERKALRIANELIGATTNGNLHTIAEGLGILIDDNGANEEEKYGTVIKGAPGQTFVGSTADATPEVLVNDPDGAAIAPVHGAPPSSLKAPSPAPPASESDTVGAALRDYIAYEKKTLTQKQQALAKLEMEKRVADLVTFSKRFKLKQPIPEDLVPILAKDEEKQRLIKEKTKADSEAKEARFAFDPLSPSAQAHRKPVTLALTGKGAAGAAAGAIPSGAASTTGPTKDIMYIPPFKGKRQAKESTASAVVTSTGPTKVIMYIPPIPPFKGGRQAKVSTAIPKDVQGEMPALTQETFPPAPMVATNNASATPAASSKMPIPFSGATSTTGPTKGVMRISPIPPFKGEQQAKGSTASAVVPKDAQGEMMALTQGAFPPESTAAVAKDVVPSTISPLHRQEESPPAPMVTTAEDETLTHQSLVPMQAESPPAPMATAAEDVLPSNQFSAPMQEASPSEPTAAIAEYAAPTHQSMVNAPESMYLEPAAQAEPSASWTQDLEDGSSTPTEPVHEDYPTVLALASEQDDAVTRDGRLVDPMDLVDELHPSTARSQHRIDPQVKSPTHPQCEGSSSAGMFTNAQIDEISGGTFITQISRVIFNNEIFGGTFNNVISGGTFINEISGGTFSVREPILPPPGCTSGLQTAMCGLLKWALSSKQSATVHEHNTTTTQTPRQLEGYM</sequence>
<reference evidence="3 4" key="1">
    <citation type="journal article" date="2020" name="ISME J.">
        <title>Uncovering the hidden diversity of litter-decomposition mechanisms in mushroom-forming fungi.</title>
        <authorList>
            <person name="Floudas D."/>
            <person name="Bentzer J."/>
            <person name="Ahren D."/>
            <person name="Johansson T."/>
            <person name="Persson P."/>
            <person name="Tunlid A."/>
        </authorList>
    </citation>
    <scope>NUCLEOTIDE SEQUENCE [LARGE SCALE GENOMIC DNA]</scope>
    <source>
        <strain evidence="3 4">CBS 101986</strain>
    </source>
</reference>
<evidence type="ECO:0000313" key="3">
    <source>
        <dbReference type="EMBL" id="KAF5314892.1"/>
    </source>
</evidence>
<evidence type="ECO:0000256" key="1">
    <source>
        <dbReference type="SAM" id="MobiDB-lite"/>
    </source>
</evidence>
<dbReference type="AlphaFoldDB" id="A0A8H5EWI1"/>
<feature type="compositionally biased region" description="Polar residues" evidence="1">
    <location>
        <begin position="731"/>
        <end position="747"/>
    </location>
</feature>
<feature type="compositionally biased region" description="Polar residues" evidence="1">
    <location>
        <begin position="212"/>
        <end position="223"/>
    </location>
</feature>
<organism evidence="3 4">
    <name type="scientific">Psilocybe cf. subviscida</name>
    <dbReference type="NCBI Taxonomy" id="2480587"/>
    <lineage>
        <taxon>Eukaryota</taxon>
        <taxon>Fungi</taxon>
        <taxon>Dikarya</taxon>
        <taxon>Basidiomycota</taxon>
        <taxon>Agaricomycotina</taxon>
        <taxon>Agaricomycetes</taxon>
        <taxon>Agaricomycetidae</taxon>
        <taxon>Agaricales</taxon>
        <taxon>Agaricineae</taxon>
        <taxon>Strophariaceae</taxon>
        <taxon>Psilocybe</taxon>
    </lineage>
</organism>
<comment type="caution">
    <text evidence="3">The sequence shown here is derived from an EMBL/GenBank/DDBJ whole genome shotgun (WGS) entry which is preliminary data.</text>
</comment>
<feature type="region of interest" description="Disordered" evidence="1">
    <location>
        <begin position="158"/>
        <end position="224"/>
    </location>
</feature>
<dbReference type="InterPro" id="IPR009604">
    <property type="entry name" value="LsmAD_domain"/>
</dbReference>
<name>A0A8H5EWI1_9AGAR</name>
<dbReference type="Pfam" id="PF06741">
    <property type="entry name" value="LsmAD"/>
    <property type="match status" value="1"/>
</dbReference>
<dbReference type="SMART" id="SM01272">
    <property type="entry name" value="LsmAD"/>
    <property type="match status" value="1"/>
</dbReference>
<feature type="region of interest" description="Disordered" evidence="1">
    <location>
        <begin position="900"/>
        <end position="919"/>
    </location>
</feature>
<keyword evidence="4" id="KW-1185">Reference proteome</keyword>